<sequence length="658" mass="75349">MNSSRGTQSPINISRSSVAESINSSRSLINSLISQSPPHSRTHQSNSSHIFTIPYTLTKTFTSNSLSPSVLNVNPNNDDLPSIKEEQSIIADQFQRPHHSKRNNQLPQLNSVRSMPNFHTERYEDITIPMRILYGIVEIYGVGFSLSSKTGYGNPLGVGIFITKNLILTANSAIPDEISASRCFYLLTMNKQEKCLFDSRSFFYTNRGLDFTIIGVANNRIENSVIEIRDNFSLKDADNIIYWNAGVVTKLVTGIDDSIFSYMAGGYVAPGMPIFDLNWKLQGIHHASIAAYRFNQGTRIDMIIKTLCSVKNISSNFELNKLLIEYSKKFHMNLNRNKGIFDEGKYMYYFKGGNRNIYRYEIPTQKWSQVKVSNLEQFLTQETLNWKFNLNSRLVYIPDGSIIVIGGIGSDVNSSKADVYHFNTDNNELYRRSSMLERREGPAVIYRQRYVYVVGGKYSYNTCEKFSLDNDSWSYIAPMIYGRFEPTAIIVDSEKYLYVLGGYPLESSGKSVERYYFVEDRWEKLNIALPSPLIHVALFPVSLTKFAILGGLNSRSVRIFEIIKPHLEYEGSSSQDEIFKVYDTDRLPSDIETTFPMVFYKAENKVYFIKSTNEESPEIFSYNYNIFLTGPVNKPLEHRRRTVFPTMRKATQFAVKMK</sequence>
<evidence type="ECO:0000256" key="1">
    <source>
        <dbReference type="ARBA" id="ARBA00022441"/>
    </source>
</evidence>
<dbReference type="InterPro" id="IPR015915">
    <property type="entry name" value="Kelch-typ_b-propeller"/>
</dbReference>
<name>A0AAU9II92_9CILI</name>
<dbReference type="PANTHER" id="PTHR24412">
    <property type="entry name" value="KELCH PROTEIN"/>
    <property type="match status" value="1"/>
</dbReference>
<gene>
    <name evidence="3" type="ORF">BSTOLATCC_MIC12973</name>
</gene>
<organism evidence="3 4">
    <name type="scientific">Blepharisma stoltei</name>
    <dbReference type="NCBI Taxonomy" id="1481888"/>
    <lineage>
        <taxon>Eukaryota</taxon>
        <taxon>Sar</taxon>
        <taxon>Alveolata</taxon>
        <taxon>Ciliophora</taxon>
        <taxon>Postciliodesmatophora</taxon>
        <taxon>Heterotrichea</taxon>
        <taxon>Heterotrichida</taxon>
        <taxon>Blepharismidae</taxon>
        <taxon>Blepharisma</taxon>
    </lineage>
</organism>
<protein>
    <recommendedName>
        <fullName evidence="5">Kelch motif family protein</fullName>
    </recommendedName>
</protein>
<dbReference type="Gene3D" id="2.120.10.80">
    <property type="entry name" value="Kelch-type beta propeller"/>
    <property type="match status" value="1"/>
</dbReference>
<evidence type="ECO:0000256" key="2">
    <source>
        <dbReference type="ARBA" id="ARBA00022737"/>
    </source>
</evidence>
<dbReference type="InterPro" id="IPR006652">
    <property type="entry name" value="Kelch_1"/>
</dbReference>
<dbReference type="AlphaFoldDB" id="A0AAU9II92"/>
<dbReference type="SUPFAM" id="SSF50494">
    <property type="entry name" value="Trypsin-like serine proteases"/>
    <property type="match status" value="1"/>
</dbReference>
<reference evidence="3" key="1">
    <citation type="submission" date="2021-09" db="EMBL/GenBank/DDBJ databases">
        <authorList>
            <consortium name="AG Swart"/>
            <person name="Singh M."/>
            <person name="Singh A."/>
            <person name="Seah K."/>
            <person name="Emmerich C."/>
        </authorList>
    </citation>
    <scope>NUCLEOTIDE SEQUENCE</scope>
    <source>
        <strain evidence="3">ATCC30299</strain>
    </source>
</reference>
<dbReference type="SMART" id="SM00612">
    <property type="entry name" value="Kelch"/>
    <property type="match status" value="3"/>
</dbReference>
<dbReference type="Proteomes" id="UP001162131">
    <property type="component" value="Unassembled WGS sequence"/>
</dbReference>
<evidence type="ECO:0000313" key="3">
    <source>
        <dbReference type="EMBL" id="CAG9315199.1"/>
    </source>
</evidence>
<keyword evidence="2" id="KW-0677">Repeat</keyword>
<evidence type="ECO:0000313" key="4">
    <source>
        <dbReference type="Proteomes" id="UP001162131"/>
    </source>
</evidence>
<dbReference type="InterPro" id="IPR009003">
    <property type="entry name" value="Peptidase_S1_PA"/>
</dbReference>
<accession>A0AAU9II92</accession>
<dbReference type="EMBL" id="CAJZBQ010000013">
    <property type="protein sequence ID" value="CAG9315199.1"/>
    <property type="molecule type" value="Genomic_DNA"/>
</dbReference>
<keyword evidence="1" id="KW-0880">Kelch repeat</keyword>
<dbReference type="Pfam" id="PF01344">
    <property type="entry name" value="Kelch_1"/>
    <property type="match status" value="1"/>
</dbReference>
<dbReference type="PANTHER" id="PTHR24412:SF484">
    <property type="entry name" value="CHROMOSOME UNDETERMINED SCAFFOLD_17, WHOLE GENOME SHOTGUN SEQUENCE"/>
    <property type="match status" value="1"/>
</dbReference>
<proteinExistence type="predicted"/>
<evidence type="ECO:0008006" key="5">
    <source>
        <dbReference type="Google" id="ProtNLM"/>
    </source>
</evidence>
<dbReference type="SUPFAM" id="SSF117281">
    <property type="entry name" value="Kelch motif"/>
    <property type="match status" value="1"/>
</dbReference>
<keyword evidence="4" id="KW-1185">Reference proteome</keyword>
<comment type="caution">
    <text evidence="3">The sequence shown here is derived from an EMBL/GenBank/DDBJ whole genome shotgun (WGS) entry which is preliminary data.</text>
</comment>